<reference evidence="21" key="2">
    <citation type="submission" date="2024-08" db="UniProtKB">
        <authorList>
            <consortium name="EnsemblMetazoa"/>
        </authorList>
    </citation>
    <scope>IDENTIFICATION</scope>
</reference>
<evidence type="ECO:0000256" key="16">
    <source>
        <dbReference type="ARBA" id="ARBA00078183"/>
    </source>
</evidence>
<dbReference type="OrthoDB" id="18996at2759"/>
<evidence type="ECO:0000256" key="7">
    <source>
        <dbReference type="ARBA" id="ARBA00022553"/>
    </source>
</evidence>
<dbReference type="InterPro" id="IPR007722">
    <property type="entry name" value="DCP2_BoxA"/>
</dbReference>
<keyword evidence="8" id="KW-0479">Metal-binding</keyword>
<dbReference type="Proteomes" id="UP000019118">
    <property type="component" value="Unassembled WGS sequence"/>
</dbReference>
<gene>
    <name evidence="21" type="primary">109544974</name>
    <name evidence="20" type="ORF">D910_07766</name>
    <name evidence="19" type="ORF">YQE_12503</name>
</gene>
<evidence type="ECO:0000256" key="3">
    <source>
        <dbReference type="ARBA" id="ARBA00004123"/>
    </source>
</evidence>
<evidence type="ECO:0000256" key="12">
    <source>
        <dbReference type="ARBA" id="ARBA00023242"/>
    </source>
</evidence>
<comment type="cofactor">
    <cofactor evidence="2">
        <name>Mg(2+)</name>
        <dbReference type="ChEBI" id="CHEBI:18420"/>
    </cofactor>
</comment>
<evidence type="ECO:0000256" key="11">
    <source>
        <dbReference type="ARBA" id="ARBA00023211"/>
    </source>
</evidence>
<dbReference type="CDD" id="cd03672">
    <property type="entry name" value="NUDIX_Dcp2p_Nudt20"/>
    <property type="match status" value="1"/>
</dbReference>
<keyword evidence="12" id="KW-0539">Nucleus</keyword>
<dbReference type="FunFam" id="3.90.79.10:FF:000003">
    <property type="entry name" value="M7GpppN-mRNA hydrolase isoform 2"/>
    <property type="match status" value="1"/>
</dbReference>
<dbReference type="GO" id="GO:0030145">
    <property type="term" value="F:manganese ion binding"/>
    <property type="evidence" value="ECO:0007669"/>
    <property type="project" value="InterPro"/>
</dbReference>
<sequence length="320" mass="36822">MSQETRTVEHTIPFDILNDVLTRFIILVPEAAKENLIRICFQIELAHWFYLDFYVGTDERCKSCSMYEFAAHAFQHIPSLKSEIPRLSEILEEWKEYKMSVPTYGAIILSEGLSHVLLVQSYWAKTSWSFPKGKVNEAEDPAHCAIREVLEETGFDISPHINPNDYLESVVNDQLARLYVIKNIPRSTEFKPRTRCEIKACNWFAVADLPNNKKDFTPKVKIGVGPNAFFMVLPFVKRLKMICNNQGSSKKYRQKSEIESAGSKSKAKSSTKAEEVKKRDKKHSKRQLFAESAKSATREFSAPSWDNFKFDMKAIMDCLQ</sequence>
<comment type="subcellular location">
    <subcellularLocation>
        <location evidence="4">Cytoplasm</location>
        <location evidence="4">P-body</location>
    </subcellularLocation>
    <subcellularLocation>
        <location evidence="3">Nucleus</location>
    </subcellularLocation>
</comment>
<dbReference type="SUPFAM" id="SSF55811">
    <property type="entry name" value="Nudix"/>
    <property type="match status" value="1"/>
</dbReference>
<evidence type="ECO:0000313" key="22">
    <source>
        <dbReference type="Proteomes" id="UP000019118"/>
    </source>
</evidence>
<dbReference type="InterPro" id="IPR000086">
    <property type="entry name" value="NUDIX_hydrolase_dom"/>
</dbReference>
<evidence type="ECO:0000256" key="6">
    <source>
        <dbReference type="ARBA" id="ARBA00022490"/>
    </source>
</evidence>
<feature type="domain" description="Nudix hydrolase" evidence="18">
    <location>
        <begin position="99"/>
        <end position="230"/>
    </location>
</feature>
<dbReference type="GO" id="GO:0000932">
    <property type="term" value="C:P-body"/>
    <property type="evidence" value="ECO:0007669"/>
    <property type="project" value="UniProtKB-SubCell"/>
</dbReference>
<keyword evidence="11" id="KW-0464">Manganese</keyword>
<evidence type="ECO:0000256" key="15">
    <source>
        <dbReference type="ARBA" id="ARBA00068566"/>
    </source>
</evidence>
<dbReference type="InterPro" id="IPR020084">
    <property type="entry name" value="NUDIX_hydrolase_CS"/>
</dbReference>
<dbReference type="PANTHER" id="PTHR23114">
    <property type="entry name" value="M7GPPPN-MRNA HYDROLASE"/>
    <property type="match status" value="1"/>
</dbReference>
<keyword evidence="6" id="KW-0963">Cytoplasm</keyword>
<dbReference type="FunFam" id="1.10.10.1050:FF:000001">
    <property type="entry name" value="M7GpppN-mRNA hydrolase isoform 2"/>
    <property type="match status" value="1"/>
</dbReference>
<dbReference type="GO" id="GO:0140933">
    <property type="term" value="F:5'-(N(7)-methylguanosine 5'-triphospho)-[mRNA] hydrolase activity"/>
    <property type="evidence" value="ECO:0007669"/>
    <property type="project" value="UniProtKB-EC"/>
</dbReference>
<dbReference type="InterPro" id="IPR044099">
    <property type="entry name" value="Dcp2_NUDIX"/>
</dbReference>
<organism evidence="19">
    <name type="scientific">Dendroctonus ponderosae</name>
    <name type="common">Mountain pine beetle</name>
    <dbReference type="NCBI Taxonomy" id="77166"/>
    <lineage>
        <taxon>Eukaryota</taxon>
        <taxon>Metazoa</taxon>
        <taxon>Ecdysozoa</taxon>
        <taxon>Arthropoda</taxon>
        <taxon>Hexapoda</taxon>
        <taxon>Insecta</taxon>
        <taxon>Pterygota</taxon>
        <taxon>Neoptera</taxon>
        <taxon>Endopterygota</taxon>
        <taxon>Coleoptera</taxon>
        <taxon>Polyphaga</taxon>
        <taxon>Cucujiformia</taxon>
        <taxon>Curculionidae</taxon>
        <taxon>Scolytinae</taxon>
        <taxon>Dendroctonus</taxon>
    </lineage>
</organism>
<evidence type="ECO:0000256" key="13">
    <source>
        <dbReference type="ARBA" id="ARBA00047661"/>
    </source>
</evidence>
<dbReference type="HOGENOM" id="CLU_008108_0_1_1"/>
<proteinExistence type="inferred from homology"/>
<keyword evidence="9" id="KW-0378">Hydrolase</keyword>
<feature type="non-terminal residue" evidence="19">
    <location>
        <position position="1"/>
    </location>
</feature>
<name>N6ST15_DENPD</name>
<evidence type="ECO:0000313" key="23">
    <source>
        <dbReference type="Proteomes" id="UP000030742"/>
    </source>
</evidence>
<dbReference type="Pfam" id="PF05026">
    <property type="entry name" value="DCP2"/>
    <property type="match status" value="1"/>
</dbReference>
<evidence type="ECO:0000256" key="5">
    <source>
        <dbReference type="ARBA" id="ARBA00005279"/>
    </source>
</evidence>
<evidence type="ECO:0000256" key="10">
    <source>
        <dbReference type="ARBA" id="ARBA00022884"/>
    </source>
</evidence>
<dbReference type="EMBL" id="KB741282">
    <property type="protein sequence ID" value="ENN70839.1"/>
    <property type="molecule type" value="Genomic_DNA"/>
</dbReference>
<feature type="compositionally biased region" description="Low complexity" evidence="17">
    <location>
        <begin position="259"/>
        <end position="270"/>
    </location>
</feature>
<dbReference type="Pfam" id="PF00293">
    <property type="entry name" value="NUDIX"/>
    <property type="match status" value="1"/>
</dbReference>
<dbReference type="GO" id="GO:0005634">
    <property type="term" value="C:nucleus"/>
    <property type="evidence" value="ECO:0007669"/>
    <property type="project" value="UniProtKB-SubCell"/>
</dbReference>
<dbReference type="EMBL" id="KB632233">
    <property type="protein sequence ID" value="ERL90417.1"/>
    <property type="molecule type" value="Genomic_DNA"/>
</dbReference>
<dbReference type="SMART" id="SM01125">
    <property type="entry name" value="DCP2"/>
    <property type="match status" value="1"/>
</dbReference>
<evidence type="ECO:0000313" key="21">
    <source>
        <dbReference type="EnsemblMetazoa" id="XP_019770968.1"/>
    </source>
</evidence>
<dbReference type="PANTHER" id="PTHR23114:SF17">
    <property type="entry name" value="M7GPPPN-MRNA HYDROLASE"/>
    <property type="match status" value="1"/>
</dbReference>
<reference evidence="22 23" key="1">
    <citation type="journal article" date="2013" name="Genome Biol.">
        <title>Draft genome of the mountain pine beetle, Dendroctonus ponderosae Hopkins, a major forest pest.</title>
        <authorList>
            <person name="Keeling C.I."/>
            <person name="Yuen M.M."/>
            <person name="Liao N.Y."/>
            <person name="Docking T.R."/>
            <person name="Chan S.K."/>
            <person name="Taylor G.A."/>
            <person name="Palmquist D.L."/>
            <person name="Jackman S.D."/>
            <person name="Nguyen A."/>
            <person name="Li M."/>
            <person name="Henderson H."/>
            <person name="Janes J.K."/>
            <person name="Zhao Y."/>
            <person name="Pandoh P."/>
            <person name="Moore R."/>
            <person name="Sperling F.A."/>
            <person name="Huber D.P."/>
            <person name="Birol I."/>
            <person name="Jones S.J."/>
            <person name="Bohlmann J."/>
        </authorList>
    </citation>
    <scope>NUCLEOTIDE SEQUENCE</scope>
</reference>
<dbReference type="KEGG" id="dpa:109544974"/>
<comment type="function">
    <text evidence="14">Decapping metalloenzyme that catalyzes the cleavage of the cap structure on mRNAs. Removes the 7-methyl guanine cap structure from mRNA molecules, yielding a 5'-phosphorylated mRNA fragment and 7m-GDP. Necessary for the degradation of mRNAs, both in normal mRNA turnover and in nonsense-mediated mRNA decay. Plays a role in replication-dependent histone mRNA degradation. Has higher activity towards mRNAs that lack a poly(A) tail. Has no activity towards a cap structure lacking an RNA moiety. The presence of a N(6)-methyladenosine methylation at the second transcribed position of mRNAs (N(6),2'-O-dimethyladenosine cap; m6A(m)) provides resistance to DCP2-mediated decapping. Blocks autophagy in nutrient-rich conditions by repressing the expression of ATG-related genes through degradation of their transcripts.</text>
</comment>
<dbReference type="InterPro" id="IPR015797">
    <property type="entry name" value="NUDIX_hydrolase-like_dom_sf"/>
</dbReference>
<keyword evidence="10" id="KW-0694">RNA-binding</keyword>
<dbReference type="Gene3D" id="1.10.10.1050">
    <property type="entry name" value="Dcp2, box A domain"/>
    <property type="match status" value="1"/>
</dbReference>
<evidence type="ECO:0000259" key="18">
    <source>
        <dbReference type="PROSITE" id="PS51462"/>
    </source>
</evidence>
<dbReference type="InterPro" id="IPR036189">
    <property type="entry name" value="DCP2_BoxA_sf"/>
</dbReference>
<dbReference type="PROSITE" id="PS00893">
    <property type="entry name" value="NUDIX_BOX"/>
    <property type="match status" value="1"/>
</dbReference>
<evidence type="ECO:0000256" key="9">
    <source>
        <dbReference type="ARBA" id="ARBA00022801"/>
    </source>
</evidence>
<accession>N6ST15</accession>
<evidence type="ECO:0000256" key="14">
    <source>
        <dbReference type="ARBA" id="ARBA00060003"/>
    </source>
</evidence>
<dbReference type="SUPFAM" id="SSF140586">
    <property type="entry name" value="Dcp2 domain-like"/>
    <property type="match status" value="1"/>
</dbReference>
<evidence type="ECO:0000313" key="20">
    <source>
        <dbReference type="EMBL" id="ERL90417.1"/>
    </source>
</evidence>
<dbReference type="GO" id="GO:0000290">
    <property type="term" value="P:deadenylation-dependent decapping of nuclear-transcribed mRNA"/>
    <property type="evidence" value="ECO:0007669"/>
    <property type="project" value="InterPro"/>
</dbReference>
<dbReference type="GO" id="GO:0003723">
    <property type="term" value="F:RNA binding"/>
    <property type="evidence" value="ECO:0007669"/>
    <property type="project" value="UniProtKB-KW"/>
</dbReference>
<dbReference type="OMA" id="PIRLCFQ"/>
<dbReference type="Gene3D" id="3.90.79.10">
    <property type="entry name" value="Nucleoside Triphosphate Pyrophosphohydrolase"/>
    <property type="match status" value="1"/>
</dbReference>
<dbReference type="EnsemblMetazoa" id="XM_019915409.1">
    <property type="protein sequence ID" value="XP_019770968.1"/>
    <property type="gene ID" value="LOC109544974"/>
</dbReference>
<dbReference type="Proteomes" id="UP000030742">
    <property type="component" value="Unassembled WGS sequence"/>
</dbReference>
<keyword evidence="7" id="KW-0597">Phosphoprotein</keyword>
<dbReference type="GO" id="GO:0000184">
    <property type="term" value="P:nuclear-transcribed mRNA catabolic process, nonsense-mediated decay"/>
    <property type="evidence" value="ECO:0007669"/>
    <property type="project" value="InterPro"/>
</dbReference>
<evidence type="ECO:0000256" key="8">
    <source>
        <dbReference type="ARBA" id="ARBA00022723"/>
    </source>
</evidence>
<dbReference type="AlphaFoldDB" id="N6ST15"/>
<evidence type="ECO:0000256" key="4">
    <source>
        <dbReference type="ARBA" id="ARBA00004201"/>
    </source>
</evidence>
<feature type="region of interest" description="Disordered" evidence="17">
    <location>
        <begin position="253"/>
        <end position="300"/>
    </location>
</feature>
<protein>
    <recommendedName>
        <fullName evidence="15">m7GpppN-mRNA hydrolase</fullName>
    </recommendedName>
    <alternativeName>
        <fullName evidence="16">mRNA-decapping enzyme 2</fullName>
    </alternativeName>
</protein>
<comment type="cofactor">
    <cofactor evidence="1">
        <name>Mn(2+)</name>
        <dbReference type="ChEBI" id="CHEBI:29035"/>
    </cofactor>
</comment>
<comment type="similarity">
    <text evidence="5">Belongs to the Nudix hydrolase family. DCP2 subfamily.</text>
</comment>
<evidence type="ECO:0000256" key="2">
    <source>
        <dbReference type="ARBA" id="ARBA00001946"/>
    </source>
</evidence>
<dbReference type="PROSITE" id="PS51462">
    <property type="entry name" value="NUDIX"/>
    <property type="match status" value="1"/>
</dbReference>
<keyword evidence="22" id="KW-1185">Reference proteome</keyword>
<evidence type="ECO:0000256" key="1">
    <source>
        <dbReference type="ARBA" id="ARBA00001936"/>
    </source>
</evidence>
<dbReference type="STRING" id="77166.N6ST15"/>
<evidence type="ECO:0000256" key="17">
    <source>
        <dbReference type="SAM" id="MobiDB-lite"/>
    </source>
</evidence>
<comment type="catalytic activity">
    <reaction evidence="13">
        <text>a 5'-end (N(7)-methyl 5'-triphosphoguanosine)-ribonucleoside in mRNA + H2O = N(7)-methyl-GDP + a 5'-end phospho-ribonucleoside in mRNA + 2 H(+)</text>
        <dbReference type="Rhea" id="RHEA:67484"/>
        <dbReference type="Rhea" id="RHEA-COMP:15692"/>
        <dbReference type="Rhea" id="RHEA-COMP:17167"/>
        <dbReference type="ChEBI" id="CHEBI:15377"/>
        <dbReference type="ChEBI" id="CHEBI:15378"/>
        <dbReference type="ChEBI" id="CHEBI:63714"/>
        <dbReference type="ChEBI" id="CHEBI:138282"/>
        <dbReference type="ChEBI" id="CHEBI:156461"/>
        <dbReference type="EC" id="3.6.1.62"/>
    </reaction>
    <physiologicalReaction direction="left-to-right" evidence="13">
        <dbReference type="Rhea" id="RHEA:67485"/>
    </physiologicalReaction>
</comment>
<evidence type="ECO:0000313" key="19">
    <source>
        <dbReference type="EMBL" id="ENN70839.1"/>
    </source>
</evidence>